<evidence type="ECO:0000256" key="9">
    <source>
        <dbReference type="SAM" id="Phobius"/>
    </source>
</evidence>
<evidence type="ECO:0000259" key="10">
    <source>
        <dbReference type="Pfam" id="PF03553"/>
    </source>
</evidence>
<keyword evidence="6 9" id="KW-1133">Transmembrane helix</keyword>
<dbReference type="Pfam" id="PF03553">
    <property type="entry name" value="Na_H_antiporter"/>
    <property type="match status" value="2"/>
</dbReference>
<feature type="domain" description="Na+/H+ antiporter NhaC-like C-terminal" evidence="10">
    <location>
        <begin position="244"/>
        <end position="426"/>
    </location>
</feature>
<keyword evidence="7 9" id="KW-0472">Membrane</keyword>
<evidence type="ECO:0000256" key="1">
    <source>
        <dbReference type="ARBA" id="ARBA00004651"/>
    </source>
</evidence>
<feature type="domain" description="Na+/H+ antiporter NhaC-like C-terminal" evidence="10">
    <location>
        <begin position="43"/>
        <end position="214"/>
    </location>
</feature>
<keyword evidence="2" id="KW-0813">Transport</keyword>
<dbReference type="OrthoDB" id="9790605at2"/>
<evidence type="ECO:0000256" key="3">
    <source>
        <dbReference type="ARBA" id="ARBA00022449"/>
    </source>
</evidence>
<reference evidence="11 12" key="1">
    <citation type="submission" date="2017-07" db="EMBL/GenBank/DDBJ databases">
        <title>The complete genome sequence of Bacillus mesonae strain H20-5, an efficient strain improving plant abiotic stress resistance.</title>
        <authorList>
            <person name="Kim S.Y."/>
            <person name="Song H."/>
            <person name="Sang M.K."/>
            <person name="Weon H.-Y."/>
            <person name="Song J."/>
        </authorList>
    </citation>
    <scope>NUCLEOTIDE SEQUENCE [LARGE SCALE GENOMIC DNA]</scope>
    <source>
        <strain evidence="11 12">H20-5</strain>
    </source>
</reference>
<protein>
    <submittedName>
        <fullName evidence="11">Sodium:proton antiporter</fullName>
    </submittedName>
</protein>
<dbReference type="PANTHER" id="PTHR33451">
    <property type="entry name" value="MALATE-2H(+)/NA(+)-LACTATE ANTIPORTER"/>
    <property type="match status" value="1"/>
</dbReference>
<dbReference type="InterPro" id="IPR052180">
    <property type="entry name" value="NhaC_Na-H+_Antiporter"/>
</dbReference>
<keyword evidence="4" id="KW-1003">Cell membrane</keyword>
<gene>
    <name evidence="11" type="ORF">CHR53_03945</name>
</gene>
<dbReference type="KEGG" id="nmk:CHR53_03945"/>
<dbReference type="RefSeq" id="WP_127485102.1">
    <property type="nucleotide sequence ID" value="NZ_CP022572.1"/>
</dbReference>
<dbReference type="InterPro" id="IPR018461">
    <property type="entry name" value="Na/H_Antiport_NhaC-like_C"/>
</dbReference>
<accession>A0A3Q9QQ52</accession>
<feature type="transmembrane region" description="Helical" evidence="9">
    <location>
        <begin position="75"/>
        <end position="93"/>
    </location>
</feature>
<feature type="transmembrane region" description="Helical" evidence="9">
    <location>
        <begin position="12"/>
        <end position="31"/>
    </location>
</feature>
<keyword evidence="12" id="KW-1185">Reference proteome</keyword>
<evidence type="ECO:0000256" key="4">
    <source>
        <dbReference type="ARBA" id="ARBA00022475"/>
    </source>
</evidence>
<evidence type="ECO:0000256" key="6">
    <source>
        <dbReference type="ARBA" id="ARBA00022989"/>
    </source>
</evidence>
<dbReference type="PANTHER" id="PTHR33451:SF5">
    <property type="entry name" value="NA+_H+ ANTIPORTER"/>
    <property type="match status" value="1"/>
</dbReference>
<feature type="transmembrane region" description="Helical" evidence="9">
    <location>
        <begin position="113"/>
        <end position="139"/>
    </location>
</feature>
<keyword evidence="5 9" id="KW-0812">Transmembrane</keyword>
<feature type="transmembrane region" description="Helical" evidence="9">
    <location>
        <begin position="37"/>
        <end position="54"/>
    </location>
</feature>
<name>A0A3Q9QQ52_9BACI</name>
<feature type="transmembrane region" description="Helical" evidence="9">
    <location>
        <begin position="383"/>
        <end position="402"/>
    </location>
</feature>
<feature type="transmembrane region" description="Helical" evidence="9">
    <location>
        <begin position="151"/>
        <end position="168"/>
    </location>
</feature>
<dbReference type="AlphaFoldDB" id="A0A3Q9QQ52"/>
<dbReference type="Proteomes" id="UP000282892">
    <property type="component" value="Chromosome"/>
</dbReference>
<evidence type="ECO:0000256" key="8">
    <source>
        <dbReference type="ARBA" id="ARBA00038435"/>
    </source>
</evidence>
<keyword evidence="3" id="KW-0050">Antiport</keyword>
<evidence type="ECO:0000256" key="7">
    <source>
        <dbReference type="ARBA" id="ARBA00023136"/>
    </source>
</evidence>
<evidence type="ECO:0000256" key="5">
    <source>
        <dbReference type="ARBA" id="ARBA00022692"/>
    </source>
</evidence>
<evidence type="ECO:0000313" key="12">
    <source>
        <dbReference type="Proteomes" id="UP000282892"/>
    </source>
</evidence>
<feature type="transmembrane region" description="Helical" evidence="9">
    <location>
        <begin position="237"/>
        <end position="267"/>
    </location>
</feature>
<comment type="similarity">
    <text evidence="8">Belongs to the NhaC Na(+)/H(+) (TC 2.A.35) antiporter family.</text>
</comment>
<dbReference type="STRING" id="1193713.GCA_001636315_03306"/>
<feature type="transmembrane region" description="Helical" evidence="9">
    <location>
        <begin position="197"/>
        <end position="216"/>
    </location>
</feature>
<proteinExistence type="inferred from homology"/>
<organism evidence="11 12">
    <name type="scientific">Neobacillus mesonae</name>
    <dbReference type="NCBI Taxonomy" id="1193713"/>
    <lineage>
        <taxon>Bacteria</taxon>
        <taxon>Bacillati</taxon>
        <taxon>Bacillota</taxon>
        <taxon>Bacilli</taxon>
        <taxon>Bacillales</taxon>
        <taxon>Bacillaceae</taxon>
        <taxon>Neobacillus</taxon>
    </lineage>
</organism>
<feature type="transmembrane region" description="Helical" evidence="9">
    <location>
        <begin position="408"/>
        <end position="426"/>
    </location>
</feature>
<comment type="subcellular location">
    <subcellularLocation>
        <location evidence="1">Cell membrane</location>
        <topology evidence="1">Multi-pass membrane protein</topology>
    </subcellularLocation>
</comment>
<dbReference type="GO" id="GO:0005886">
    <property type="term" value="C:plasma membrane"/>
    <property type="evidence" value="ECO:0007669"/>
    <property type="project" value="UniProtKB-SubCell"/>
</dbReference>
<evidence type="ECO:0000256" key="2">
    <source>
        <dbReference type="ARBA" id="ARBA00022448"/>
    </source>
</evidence>
<evidence type="ECO:0000313" key="11">
    <source>
        <dbReference type="EMBL" id="AZU60485.1"/>
    </source>
</evidence>
<dbReference type="EMBL" id="CP022572">
    <property type="protein sequence ID" value="AZU60485.1"/>
    <property type="molecule type" value="Genomic_DNA"/>
</dbReference>
<sequence length="449" mass="46836">MSNNKTKQGSLLALLPLLIFVLLFIGTGVFAKDFSKMPLSVAIIIAGAIALMMNRKEKLTTKIDIFCKGAGHPNIILMCIVFILAGAFAGVAKGMGAVDSTVNLGLSLLPENLLMVGLFIIGCFISTSMGTSMGTVVALAPIGIGIAEQTGIPMALAMATVIGGAMFGDNLSMISDTTIAAVRTQNTNMKDKFKTNFFIVLPGAILTAIILGVITLGEQGSVAGDHPYEIIKVLPYLAVLIAALLGVNVLIVLLGGTIFAGIIGMAYGSYTFTEFLQAVAQGVISMEDLAIVALMIGGVVEIIKHNGGIDYLLHFISSRIKSKKGAEFGIAGLVSAADIATANNTISIVMAGPLAKEIADEYEIDPRKSASLLDIFSSCWQGIVPYGGQFLVASGLAAISPVSIIPYSFYPILLGICGVAAILIGYPKYRKADAGTKTKEGSSLEKKLS</sequence>
<dbReference type="GO" id="GO:0015297">
    <property type="term" value="F:antiporter activity"/>
    <property type="evidence" value="ECO:0007669"/>
    <property type="project" value="UniProtKB-KW"/>
</dbReference>